<dbReference type="Pfam" id="PF12796">
    <property type="entry name" value="Ank_2"/>
    <property type="match status" value="1"/>
</dbReference>
<feature type="coiled-coil region" evidence="3">
    <location>
        <begin position="69"/>
        <end position="96"/>
    </location>
</feature>
<feature type="repeat" description="ANK" evidence="2">
    <location>
        <begin position="750"/>
        <end position="778"/>
    </location>
</feature>
<evidence type="ECO:0000259" key="4">
    <source>
        <dbReference type="Pfam" id="PF22939"/>
    </source>
</evidence>
<protein>
    <recommendedName>
        <fullName evidence="8">NACHT domain-containing protein</fullName>
    </recommendedName>
</protein>
<dbReference type="EMBL" id="JAUKTV010000004">
    <property type="protein sequence ID" value="KAK0739522.1"/>
    <property type="molecule type" value="Genomic_DNA"/>
</dbReference>
<dbReference type="PROSITE" id="PS50088">
    <property type="entry name" value="ANK_REPEAT"/>
    <property type="match status" value="2"/>
</dbReference>
<dbReference type="SUPFAM" id="SSF52540">
    <property type="entry name" value="P-loop containing nucleoside triphosphate hydrolases"/>
    <property type="match status" value="1"/>
</dbReference>
<dbReference type="AlphaFoldDB" id="A0AA40EHS9"/>
<dbReference type="InterPro" id="IPR036770">
    <property type="entry name" value="Ankyrin_rpt-contain_sf"/>
</dbReference>
<dbReference type="SUPFAM" id="SSF48403">
    <property type="entry name" value="Ankyrin repeat"/>
    <property type="match status" value="1"/>
</dbReference>
<comment type="caution">
    <text evidence="6">The sequence shown here is derived from an EMBL/GenBank/DDBJ whole genome shotgun (WGS) entry which is preliminary data.</text>
</comment>
<name>A0AA40EHS9_9PEZI</name>
<keyword evidence="7" id="KW-1185">Reference proteome</keyword>
<feature type="domain" description="Nephrocystin 3-like N-terminal" evidence="5">
    <location>
        <begin position="208"/>
        <end position="377"/>
    </location>
</feature>
<evidence type="ECO:0000259" key="5">
    <source>
        <dbReference type="Pfam" id="PF24883"/>
    </source>
</evidence>
<dbReference type="Pfam" id="PF22939">
    <property type="entry name" value="WHD_GPIID"/>
    <property type="match status" value="1"/>
</dbReference>
<reference evidence="6" key="1">
    <citation type="submission" date="2023-06" db="EMBL/GenBank/DDBJ databases">
        <title>Genome-scale phylogeny and comparative genomics of the fungal order Sordariales.</title>
        <authorList>
            <consortium name="Lawrence Berkeley National Laboratory"/>
            <person name="Hensen N."/>
            <person name="Bonometti L."/>
            <person name="Westerberg I."/>
            <person name="Brannstrom I.O."/>
            <person name="Guillou S."/>
            <person name="Cros-Aarteil S."/>
            <person name="Calhoun S."/>
            <person name="Haridas S."/>
            <person name="Kuo A."/>
            <person name="Mondo S."/>
            <person name="Pangilinan J."/>
            <person name="Riley R."/>
            <person name="Labutti K."/>
            <person name="Andreopoulos B."/>
            <person name="Lipzen A."/>
            <person name="Chen C."/>
            <person name="Yanf M."/>
            <person name="Daum C."/>
            <person name="Ng V."/>
            <person name="Clum A."/>
            <person name="Steindorff A."/>
            <person name="Ohm R."/>
            <person name="Martin F."/>
            <person name="Silar P."/>
            <person name="Natvig D."/>
            <person name="Lalanne C."/>
            <person name="Gautier V."/>
            <person name="Ament-Velasquez S.L."/>
            <person name="Kruys A."/>
            <person name="Hutchinson M.I."/>
            <person name="Powell A.J."/>
            <person name="Barry K."/>
            <person name="Miller A.N."/>
            <person name="Grigoriev I.V."/>
            <person name="Debuchy R."/>
            <person name="Gladieux P."/>
            <person name="Thoren M.H."/>
            <person name="Johannesson H."/>
        </authorList>
    </citation>
    <scope>NUCLEOTIDE SEQUENCE</scope>
    <source>
        <strain evidence="6">CBS 540.89</strain>
    </source>
</reference>
<dbReference type="SMART" id="SM00248">
    <property type="entry name" value="ANK"/>
    <property type="match status" value="3"/>
</dbReference>
<evidence type="ECO:0000256" key="2">
    <source>
        <dbReference type="PROSITE-ProRule" id="PRU00023"/>
    </source>
</evidence>
<dbReference type="InterPro" id="IPR002110">
    <property type="entry name" value="Ankyrin_rpt"/>
</dbReference>
<dbReference type="InterPro" id="IPR056884">
    <property type="entry name" value="NPHP3-like_N"/>
</dbReference>
<keyword evidence="2" id="KW-0040">ANK repeat</keyword>
<dbReference type="InterPro" id="IPR054471">
    <property type="entry name" value="GPIID_WHD"/>
</dbReference>
<evidence type="ECO:0008006" key="8">
    <source>
        <dbReference type="Google" id="ProtNLM"/>
    </source>
</evidence>
<dbReference type="PANTHER" id="PTHR10039">
    <property type="entry name" value="AMELOGENIN"/>
    <property type="match status" value="1"/>
</dbReference>
<dbReference type="PROSITE" id="PS50297">
    <property type="entry name" value="ANK_REP_REGION"/>
    <property type="match status" value="1"/>
</dbReference>
<evidence type="ECO:0000313" key="6">
    <source>
        <dbReference type="EMBL" id="KAK0739522.1"/>
    </source>
</evidence>
<dbReference type="Gene3D" id="3.40.50.300">
    <property type="entry name" value="P-loop containing nucleotide triphosphate hydrolases"/>
    <property type="match status" value="1"/>
</dbReference>
<keyword evidence="1" id="KW-0677">Repeat</keyword>
<sequence length="865" mass="97655">MEVAGAVVGVISLGIQATHCLVQYYTSVKDQKTETAQTITRLNRLLEILDSLDKNVRNRRFQPEEQPLLKTIQSAVQECEEYIHELSEEAKKLTETPAPKRLTRTASSNIEAFARTAARRVTYPFRQSTLQRLDETIDEICAGLTLALQVVQQKDTAAIQDDIEDTKAVLNLIRSSQVASEIRSWPGLKAPDVSVNYNEACKKRHPETGHWFVKDGAEFTKWLDQPNSFLWLNGFAGCGKSVLSSTAIQWTERHRKRNNFGTVTSGLAFFYFTFNDESKQDTTAMLRSVILQLGGQAGKRGEEHLVQLKDSYRDATPPNEVLLETLHTIVEEFDDVYIILDALDESPKQKHRETLLDTLQEIREWSEPRLHLLVTSRDEPDIRECLSPSDDEDVKMKNASIDSDIASFIAGHLQTNRRLRRWSKHHREIQEALASRAEGVFRWVECQFTALESCPISKTRLTSLLASLPRTLDDTYERMLLNIDEDSAEDARKVLTLLCTATRPLTIPELIEAIAVELGDPPSFNRDSLLSGEDDILYICPGLLEFDQDSNVRIAHYSVQEFLESDRISKSKAAKFHIETRAANTEVASICLTYMLDPEITQLIETVYASPKSAQQDGSHVPQMPLIVYATDHWKDHYHAADKSNTCLHSLMMQLFCTAENKPRLCLFLRWMGSEPHHHPVFSEMVSPVVAASQGGFDLIIRDLLKNYPGIDRTSETLGAALRSATLGNHASAAEALLDHGVDVDFGLELGTTALFWAIYHSYAQVVRVLLERGADPNRVFGDSSKIAKDDTEEFDISYWYMEEDFDIKLVTPLAIAVWDGDEKIVELLLDSRADPNVGRPVEAAAHKKHEKIVQLFRRRGIMSC</sequence>
<evidence type="ECO:0000256" key="1">
    <source>
        <dbReference type="ARBA" id="ARBA00022737"/>
    </source>
</evidence>
<evidence type="ECO:0000313" key="7">
    <source>
        <dbReference type="Proteomes" id="UP001172159"/>
    </source>
</evidence>
<feature type="domain" description="GPI inositol-deacylase winged helix" evidence="4">
    <location>
        <begin position="487"/>
        <end position="576"/>
    </location>
</feature>
<organism evidence="6 7">
    <name type="scientific">Apiosordaria backusii</name>
    <dbReference type="NCBI Taxonomy" id="314023"/>
    <lineage>
        <taxon>Eukaryota</taxon>
        <taxon>Fungi</taxon>
        <taxon>Dikarya</taxon>
        <taxon>Ascomycota</taxon>
        <taxon>Pezizomycotina</taxon>
        <taxon>Sordariomycetes</taxon>
        <taxon>Sordariomycetidae</taxon>
        <taxon>Sordariales</taxon>
        <taxon>Lasiosphaeriaceae</taxon>
        <taxon>Apiosordaria</taxon>
    </lineage>
</organism>
<dbReference type="InterPro" id="IPR027417">
    <property type="entry name" value="P-loop_NTPase"/>
</dbReference>
<accession>A0AA40EHS9</accession>
<dbReference type="Proteomes" id="UP001172159">
    <property type="component" value="Unassembled WGS sequence"/>
</dbReference>
<feature type="repeat" description="ANK" evidence="2">
    <location>
        <begin position="809"/>
        <end position="841"/>
    </location>
</feature>
<evidence type="ECO:0000256" key="3">
    <source>
        <dbReference type="SAM" id="Coils"/>
    </source>
</evidence>
<dbReference type="Pfam" id="PF00023">
    <property type="entry name" value="Ank"/>
    <property type="match status" value="1"/>
</dbReference>
<keyword evidence="3" id="KW-0175">Coiled coil</keyword>
<proteinExistence type="predicted"/>
<dbReference type="PANTHER" id="PTHR10039:SF16">
    <property type="entry name" value="GPI INOSITOL-DEACYLASE"/>
    <property type="match status" value="1"/>
</dbReference>
<gene>
    <name evidence="6" type="ORF">B0T21DRAFT_382536</name>
</gene>
<dbReference type="Gene3D" id="1.25.40.20">
    <property type="entry name" value="Ankyrin repeat-containing domain"/>
    <property type="match status" value="1"/>
</dbReference>
<dbReference type="Pfam" id="PF24883">
    <property type="entry name" value="NPHP3_N"/>
    <property type="match status" value="1"/>
</dbReference>